<dbReference type="InterPro" id="IPR029028">
    <property type="entry name" value="Alpha/beta_knot_MTases"/>
</dbReference>
<keyword evidence="2" id="KW-0489">Methyltransferase</keyword>
<dbReference type="GO" id="GO:0002938">
    <property type="term" value="P:tRNA guanine ribose methylation"/>
    <property type="evidence" value="ECO:0007669"/>
    <property type="project" value="TreeGrafter"/>
</dbReference>
<dbReference type="GO" id="GO:0000049">
    <property type="term" value="F:tRNA binding"/>
    <property type="evidence" value="ECO:0007669"/>
    <property type="project" value="UniProtKB-KW"/>
</dbReference>
<dbReference type="InterPro" id="IPR029026">
    <property type="entry name" value="tRNA_m1G_MTases_N"/>
</dbReference>
<dbReference type="SUPFAM" id="SSF75217">
    <property type="entry name" value="alpha/beta knot"/>
    <property type="match status" value="1"/>
</dbReference>
<evidence type="ECO:0000256" key="3">
    <source>
        <dbReference type="ARBA" id="ARBA00022679"/>
    </source>
</evidence>
<proteinExistence type="predicted"/>
<gene>
    <name evidence="8" type="ORF">CYY_004007</name>
</gene>
<keyword evidence="6" id="KW-0694">RNA-binding</keyword>
<dbReference type="InterPro" id="IPR001537">
    <property type="entry name" value="SpoU_MeTrfase"/>
</dbReference>
<sequence>MINAQYINGVIKRCHLNNIFNHSSIHSNSSSKCMTNAIYSKSINHRYFCSTTTTTAGVKVTNTNLIDTQEEIHCTDPACSTIFRVPSKLRGKYGYCPACSNKTYFKKHSSNYKLLLTKKREQYQNELNDQMKLKNTIDLDKNPPKGLNVLLEDCRSLPNVGSIFRTSDGAGFSHIYLTGITGTPPKPEISKTALGAEDMVPWSFTYDSLDCIKQLKSKNVLIIGIEQTPTSCSIFNSIEKIKQLVEQQEREQRPICVVMGNEVAGLADNIIKECDLICELPMNGHKRSLNVSIAFGIVSYILSFHFPKLVLDKSLTRPTHVSTQLFEE</sequence>
<dbReference type="GO" id="GO:0008173">
    <property type="term" value="F:RNA methyltransferase activity"/>
    <property type="evidence" value="ECO:0007669"/>
    <property type="project" value="InterPro"/>
</dbReference>
<evidence type="ECO:0000256" key="6">
    <source>
        <dbReference type="ARBA" id="ARBA00022884"/>
    </source>
</evidence>
<keyword evidence="5" id="KW-0819">tRNA processing</keyword>
<protein>
    <recommendedName>
        <fullName evidence="7">tRNA/rRNA methyltransferase SpoU type domain-containing protein</fullName>
    </recommendedName>
</protein>
<keyword evidence="1" id="KW-0820">tRNA-binding</keyword>
<dbReference type="InterPro" id="IPR033671">
    <property type="entry name" value="TrmH"/>
</dbReference>
<accession>A0A8J4PVA5</accession>
<keyword evidence="9" id="KW-1185">Reference proteome</keyword>
<keyword evidence="4" id="KW-0949">S-adenosyl-L-methionine</keyword>
<dbReference type="OrthoDB" id="241340at2759"/>
<evidence type="ECO:0000259" key="7">
    <source>
        <dbReference type="Pfam" id="PF00588"/>
    </source>
</evidence>
<dbReference type="EMBL" id="AJWJ01000134">
    <property type="protein sequence ID" value="KAF2074693.1"/>
    <property type="molecule type" value="Genomic_DNA"/>
</dbReference>
<keyword evidence="3" id="KW-0808">Transferase</keyword>
<dbReference type="PANTHER" id="PTHR43453">
    <property type="entry name" value="RRNA METHYLASE-LIKE"/>
    <property type="match status" value="1"/>
</dbReference>
<dbReference type="PANTHER" id="PTHR43453:SF1">
    <property type="entry name" value="TRNA_RRNA METHYLTRANSFERASE SPOU TYPE DOMAIN-CONTAINING PROTEIN"/>
    <property type="match status" value="1"/>
</dbReference>
<dbReference type="Gene3D" id="3.40.1280.10">
    <property type="match status" value="1"/>
</dbReference>
<feature type="domain" description="tRNA/rRNA methyltransferase SpoU type" evidence="7">
    <location>
        <begin position="147"/>
        <end position="300"/>
    </location>
</feature>
<evidence type="ECO:0000256" key="5">
    <source>
        <dbReference type="ARBA" id="ARBA00022694"/>
    </source>
</evidence>
<comment type="caution">
    <text evidence="8">The sequence shown here is derived from an EMBL/GenBank/DDBJ whole genome shotgun (WGS) entry which is preliminary data.</text>
</comment>
<evidence type="ECO:0000313" key="8">
    <source>
        <dbReference type="EMBL" id="KAF2074693.1"/>
    </source>
</evidence>
<dbReference type="Pfam" id="PF00588">
    <property type="entry name" value="SpoU_methylase"/>
    <property type="match status" value="1"/>
</dbReference>
<reference evidence="8" key="1">
    <citation type="submission" date="2020-01" db="EMBL/GenBank/DDBJ databases">
        <title>Development of genomics and gene disruption for Polysphondylium violaceum indicates a role for the polyketide synthase stlB in stalk morphogenesis.</title>
        <authorList>
            <person name="Narita B."/>
            <person name="Kawabe Y."/>
            <person name="Kin K."/>
            <person name="Saito T."/>
            <person name="Gibbs R."/>
            <person name="Kuspa A."/>
            <person name="Muzny D."/>
            <person name="Queller D."/>
            <person name="Richards S."/>
            <person name="Strassman J."/>
            <person name="Sucgang R."/>
            <person name="Worley K."/>
            <person name="Schaap P."/>
        </authorList>
    </citation>
    <scope>NUCLEOTIDE SEQUENCE</scope>
    <source>
        <strain evidence="8">QSvi11</strain>
    </source>
</reference>
<name>A0A8J4PVA5_9MYCE</name>
<dbReference type="AlphaFoldDB" id="A0A8J4PVA5"/>
<evidence type="ECO:0000256" key="2">
    <source>
        <dbReference type="ARBA" id="ARBA00022603"/>
    </source>
</evidence>
<evidence type="ECO:0000313" key="9">
    <source>
        <dbReference type="Proteomes" id="UP000695562"/>
    </source>
</evidence>
<organism evidence="8 9">
    <name type="scientific">Polysphondylium violaceum</name>
    <dbReference type="NCBI Taxonomy" id="133409"/>
    <lineage>
        <taxon>Eukaryota</taxon>
        <taxon>Amoebozoa</taxon>
        <taxon>Evosea</taxon>
        <taxon>Eumycetozoa</taxon>
        <taxon>Dictyostelia</taxon>
        <taxon>Dictyosteliales</taxon>
        <taxon>Dictyosteliaceae</taxon>
        <taxon>Polysphondylium</taxon>
    </lineage>
</organism>
<dbReference type="Proteomes" id="UP000695562">
    <property type="component" value="Unassembled WGS sequence"/>
</dbReference>
<evidence type="ECO:0000256" key="1">
    <source>
        <dbReference type="ARBA" id="ARBA00022555"/>
    </source>
</evidence>
<evidence type="ECO:0000256" key="4">
    <source>
        <dbReference type="ARBA" id="ARBA00022691"/>
    </source>
</evidence>